<name>A0A1E1KB24_9HELO</name>
<evidence type="ECO:0000256" key="1">
    <source>
        <dbReference type="SAM" id="MobiDB-lite"/>
    </source>
</evidence>
<accession>A0A1E1KB24</accession>
<keyword evidence="3" id="KW-1185">Reference proteome</keyword>
<organism evidence="2 3">
    <name type="scientific">Rhynchosporium agropyri</name>
    <dbReference type="NCBI Taxonomy" id="914238"/>
    <lineage>
        <taxon>Eukaryota</taxon>
        <taxon>Fungi</taxon>
        <taxon>Dikarya</taxon>
        <taxon>Ascomycota</taxon>
        <taxon>Pezizomycotina</taxon>
        <taxon>Leotiomycetes</taxon>
        <taxon>Helotiales</taxon>
        <taxon>Ploettnerulaceae</taxon>
        <taxon>Rhynchosporium</taxon>
    </lineage>
</organism>
<feature type="region of interest" description="Disordered" evidence="1">
    <location>
        <begin position="1"/>
        <end position="22"/>
    </location>
</feature>
<feature type="compositionally biased region" description="Pro residues" evidence="1">
    <location>
        <begin position="8"/>
        <end position="20"/>
    </location>
</feature>
<evidence type="ECO:0000313" key="3">
    <source>
        <dbReference type="Proteomes" id="UP000178912"/>
    </source>
</evidence>
<reference evidence="3" key="1">
    <citation type="submission" date="2016-03" db="EMBL/GenBank/DDBJ databases">
        <authorList>
            <person name="Guldener U."/>
        </authorList>
    </citation>
    <scope>NUCLEOTIDE SEQUENCE [LARGE SCALE GENOMIC DNA]</scope>
    <source>
        <strain evidence="3">04CH-RAC-A.6.1</strain>
    </source>
</reference>
<dbReference type="OrthoDB" id="3466215at2759"/>
<sequence length="83" mass="8800">MVLTDIQPVPPTTSPSPPSYAPLHARRSYNGYSHVVAGGLLLLGNSDPMTLGAKQCPVSTRTGNKAEYGHMAAYALYRHSATS</sequence>
<dbReference type="AlphaFoldDB" id="A0A1E1KB24"/>
<evidence type="ECO:0000313" key="2">
    <source>
        <dbReference type="EMBL" id="CZS95259.1"/>
    </source>
</evidence>
<dbReference type="EMBL" id="FJUX01000021">
    <property type="protein sequence ID" value="CZS95259.1"/>
    <property type="molecule type" value="Genomic_DNA"/>
</dbReference>
<proteinExistence type="predicted"/>
<dbReference type="Proteomes" id="UP000178912">
    <property type="component" value="Unassembled WGS sequence"/>
</dbReference>
<gene>
    <name evidence="2" type="ORF">RAG0_04994</name>
</gene>
<protein>
    <submittedName>
        <fullName evidence="2">Uncharacterized protein</fullName>
    </submittedName>
</protein>